<dbReference type="EMBL" id="JAQSKY010000023">
    <property type="protein sequence ID" value="MDS7902076.1"/>
    <property type="molecule type" value="Genomic_DNA"/>
</dbReference>
<reference evidence="1" key="1">
    <citation type="journal article" date="2023" name="Front. Microbiol.">
        <title>Genomic characterization of carbapenem-resistant Klebsiella oxytoca complex in China: a multi-center study.</title>
        <authorList>
            <person name="Wan W."/>
            <person name="Yang X."/>
            <person name="Yu H."/>
            <person name="Wang M."/>
            <person name="Jia W."/>
            <person name="Huang B."/>
            <person name="Qu F."/>
            <person name="Shan B."/>
            <person name="Tang Y.W."/>
            <person name="Chen L."/>
            <person name="Du H."/>
        </authorList>
    </citation>
    <scope>NUCLEOTIDE SEQUENCE</scope>
    <source>
        <strain evidence="1">HD1688</strain>
    </source>
</reference>
<protein>
    <submittedName>
        <fullName evidence="1">Uncharacterized protein</fullName>
    </submittedName>
</protein>
<evidence type="ECO:0000313" key="2">
    <source>
        <dbReference type="Proteomes" id="UP001249822"/>
    </source>
</evidence>
<reference evidence="1" key="2">
    <citation type="submission" date="2023-01" db="EMBL/GenBank/DDBJ databases">
        <authorList>
            <person name="Du H."/>
            <person name="Wan W."/>
        </authorList>
    </citation>
    <scope>NUCLEOTIDE SEQUENCE</scope>
    <source>
        <strain evidence="1">HD1688</strain>
    </source>
</reference>
<sequence>MQNPDVHYAGDGLGPRDVFVNGNPIRHVVYANQAKGIVEFAPLPLRVKRNGEIYTKKLRGSVLVLFTGGYVSNNIQLQLFGEKGIEEVGRGYT</sequence>
<name>A0AB35Q1M7_9ENTR</name>
<dbReference type="AlphaFoldDB" id="A0AB35Q1M7"/>
<organism evidence="1 2">
    <name type="scientific">Klebsiella michiganensis</name>
    <dbReference type="NCBI Taxonomy" id="1134687"/>
    <lineage>
        <taxon>Bacteria</taxon>
        <taxon>Pseudomonadati</taxon>
        <taxon>Pseudomonadota</taxon>
        <taxon>Gammaproteobacteria</taxon>
        <taxon>Enterobacterales</taxon>
        <taxon>Enterobacteriaceae</taxon>
        <taxon>Klebsiella/Raoultella group</taxon>
        <taxon>Klebsiella</taxon>
    </lineage>
</organism>
<dbReference type="RefSeq" id="WP_119834611.1">
    <property type="nucleotide sequence ID" value="NZ_CP072119.1"/>
</dbReference>
<evidence type="ECO:0000313" key="1">
    <source>
        <dbReference type="EMBL" id="MDS7902076.1"/>
    </source>
</evidence>
<proteinExistence type="predicted"/>
<accession>A0AB35Q1M7</accession>
<gene>
    <name evidence="1" type="ORF">PTQ40_24195</name>
</gene>
<dbReference type="Proteomes" id="UP001249822">
    <property type="component" value="Unassembled WGS sequence"/>
</dbReference>
<comment type="caution">
    <text evidence="1">The sequence shown here is derived from an EMBL/GenBank/DDBJ whole genome shotgun (WGS) entry which is preliminary data.</text>
</comment>